<dbReference type="AlphaFoldDB" id="A0A0A9Y3H9"/>
<name>A0A0A9Y3H9_LYGHE</name>
<sequence>NRVECAANYETGVGTSIAGSTSSYQDRCTNFISVISGNKLEIFTHSGAALTHTATLPVLQPILHHYWVTSHLALLFSVRNCLYVFNALQGVFIATHTLPTFTRIYLDALGCMDGAADDGAGGEVTPCTDGVGAANGLETVKSMEGAGGVETGGVVRDVKTIGEYTENTDVEIVEEVEAAGVETRGGKSVENIGNKSVKDIG</sequence>
<dbReference type="EMBL" id="GBHO01019524">
    <property type="protein sequence ID" value="JAG24080.1"/>
    <property type="molecule type" value="Transcribed_RNA"/>
</dbReference>
<evidence type="ECO:0000313" key="1">
    <source>
        <dbReference type="EMBL" id="JAG24080.1"/>
    </source>
</evidence>
<proteinExistence type="predicted"/>
<reference evidence="1" key="1">
    <citation type="journal article" date="2014" name="PLoS ONE">
        <title>Transcriptome-Based Identification of ABC Transporters in the Western Tarnished Plant Bug Lygus hesperus.</title>
        <authorList>
            <person name="Hull J.J."/>
            <person name="Chaney K."/>
            <person name="Geib S.M."/>
            <person name="Fabrick J.A."/>
            <person name="Brent C.S."/>
            <person name="Walsh D."/>
            <person name="Lavine L.C."/>
        </authorList>
    </citation>
    <scope>NUCLEOTIDE SEQUENCE</scope>
</reference>
<accession>A0A0A9Y3H9</accession>
<feature type="non-terminal residue" evidence="1">
    <location>
        <position position="201"/>
    </location>
</feature>
<organism evidence="1">
    <name type="scientific">Lygus hesperus</name>
    <name type="common">Western plant bug</name>
    <dbReference type="NCBI Taxonomy" id="30085"/>
    <lineage>
        <taxon>Eukaryota</taxon>
        <taxon>Metazoa</taxon>
        <taxon>Ecdysozoa</taxon>
        <taxon>Arthropoda</taxon>
        <taxon>Hexapoda</taxon>
        <taxon>Insecta</taxon>
        <taxon>Pterygota</taxon>
        <taxon>Neoptera</taxon>
        <taxon>Paraneoptera</taxon>
        <taxon>Hemiptera</taxon>
        <taxon>Heteroptera</taxon>
        <taxon>Panheteroptera</taxon>
        <taxon>Cimicomorpha</taxon>
        <taxon>Miridae</taxon>
        <taxon>Mirini</taxon>
        <taxon>Lygus</taxon>
    </lineage>
</organism>
<reference evidence="1" key="2">
    <citation type="submission" date="2014-07" db="EMBL/GenBank/DDBJ databases">
        <authorList>
            <person name="Hull J."/>
        </authorList>
    </citation>
    <scope>NUCLEOTIDE SEQUENCE</scope>
</reference>
<gene>
    <name evidence="1" type="primary">TRIP12_5</name>
    <name evidence="1" type="ORF">CM83_4394</name>
</gene>
<protein>
    <submittedName>
        <fullName evidence="1">Putative E3 ubiquitin-protein ligase TRIP12</fullName>
    </submittedName>
</protein>
<feature type="non-terminal residue" evidence="1">
    <location>
        <position position="1"/>
    </location>
</feature>